<dbReference type="InterPro" id="IPR002347">
    <property type="entry name" value="SDR_fam"/>
</dbReference>
<dbReference type="Pfam" id="PF13561">
    <property type="entry name" value="adh_short_C2"/>
    <property type="match status" value="1"/>
</dbReference>
<keyword evidence="2" id="KW-0560">Oxidoreductase</keyword>
<evidence type="ECO:0000256" key="2">
    <source>
        <dbReference type="ARBA" id="ARBA00023002"/>
    </source>
</evidence>
<dbReference type="GO" id="GO:0016491">
    <property type="term" value="F:oxidoreductase activity"/>
    <property type="evidence" value="ECO:0007669"/>
    <property type="project" value="UniProtKB-KW"/>
</dbReference>
<dbReference type="SUPFAM" id="SSF51735">
    <property type="entry name" value="NAD(P)-binding Rossmann-fold domains"/>
    <property type="match status" value="1"/>
</dbReference>
<comment type="caution">
    <text evidence="3">The sequence shown here is derived from an EMBL/GenBank/DDBJ whole genome shotgun (WGS) entry which is preliminary data.</text>
</comment>
<dbReference type="PRINTS" id="PR00081">
    <property type="entry name" value="GDHRDH"/>
</dbReference>
<organism evidence="3 4">
    <name type="scientific">Paraburkholderia guartelaensis</name>
    <dbReference type="NCBI Taxonomy" id="2546446"/>
    <lineage>
        <taxon>Bacteria</taxon>
        <taxon>Pseudomonadati</taxon>
        <taxon>Pseudomonadota</taxon>
        <taxon>Betaproteobacteria</taxon>
        <taxon>Burkholderiales</taxon>
        <taxon>Burkholderiaceae</taxon>
        <taxon>Paraburkholderia</taxon>
    </lineage>
</organism>
<proteinExistence type="inferred from homology"/>
<sequence>METDITNRTARTNERVLIVGGSSGMGFALAKSLLEDGAQVIIAGRSHAKLAEAKQRLPHPDNVRTFAVDIAREEQVTELFAFTGPLDHIVTTAADIEGAYQLLPSLELEAARRVIDSKFIGPLLLAKHGAPVLAPTGSITFTSGIAAYRPAPRGSVVAAINGALASLASALAVELGPKRVNVVSPGWVDTPIWTFVAGDAKQDTLDAMAARLPVGRVGQPEDIAHAIRFLMENGFVTGTVLHVEGGHRLS</sequence>
<dbReference type="Gene3D" id="3.40.50.720">
    <property type="entry name" value="NAD(P)-binding Rossmann-like Domain"/>
    <property type="match status" value="1"/>
</dbReference>
<dbReference type="Proteomes" id="UP000295606">
    <property type="component" value="Unassembled WGS sequence"/>
</dbReference>
<gene>
    <name evidence="3" type="ORF">E1N52_04800</name>
</gene>
<dbReference type="CDD" id="cd11731">
    <property type="entry name" value="Lin1944_like_SDR_c"/>
    <property type="match status" value="1"/>
</dbReference>
<dbReference type="AlphaFoldDB" id="A0A4R5LJN7"/>
<dbReference type="PANTHER" id="PTHR43477">
    <property type="entry name" value="DIHYDROANTICAPSIN 7-DEHYDROGENASE"/>
    <property type="match status" value="1"/>
</dbReference>
<dbReference type="OrthoDB" id="9806974at2"/>
<evidence type="ECO:0000313" key="4">
    <source>
        <dbReference type="Proteomes" id="UP000295606"/>
    </source>
</evidence>
<dbReference type="PANTHER" id="PTHR43477:SF1">
    <property type="entry name" value="DIHYDROANTICAPSIN 7-DEHYDROGENASE"/>
    <property type="match status" value="1"/>
</dbReference>
<dbReference type="EMBL" id="SMOD01000003">
    <property type="protein sequence ID" value="TDG09837.1"/>
    <property type="molecule type" value="Genomic_DNA"/>
</dbReference>
<dbReference type="InterPro" id="IPR051122">
    <property type="entry name" value="SDR_DHRS6-like"/>
</dbReference>
<dbReference type="RefSeq" id="WP_133180684.1">
    <property type="nucleotide sequence ID" value="NZ_SMOD01000003.1"/>
</dbReference>
<dbReference type="InterPro" id="IPR036291">
    <property type="entry name" value="NAD(P)-bd_dom_sf"/>
</dbReference>
<evidence type="ECO:0000256" key="1">
    <source>
        <dbReference type="ARBA" id="ARBA00006484"/>
    </source>
</evidence>
<dbReference type="NCBIfam" id="NF005449">
    <property type="entry name" value="PRK07041.1"/>
    <property type="match status" value="1"/>
</dbReference>
<reference evidence="3 4" key="1">
    <citation type="submission" date="2019-03" db="EMBL/GenBank/DDBJ databases">
        <title>Paraburkholderia sp. isolated from native Mimosa gymnas in Guartela State Park, Brazil.</title>
        <authorList>
            <person name="Paulitsch F."/>
            <person name="Hungria M."/>
            <person name="Delamuta J.R.M."/>
            <person name="Ribeiro R.A."/>
            <person name="Dall'Agnol R."/>
            <person name="Silva J.S.B."/>
        </authorList>
    </citation>
    <scope>NUCLEOTIDE SEQUENCE [LARGE SCALE GENOMIC DNA]</scope>
    <source>
        <strain evidence="3 4">CNPSo 3008</strain>
    </source>
</reference>
<protein>
    <submittedName>
        <fullName evidence="3">SDR family oxidoreductase</fullName>
    </submittedName>
</protein>
<name>A0A4R5LJN7_9BURK</name>
<evidence type="ECO:0000313" key="3">
    <source>
        <dbReference type="EMBL" id="TDG09837.1"/>
    </source>
</evidence>
<comment type="similarity">
    <text evidence="1">Belongs to the short-chain dehydrogenases/reductases (SDR) family.</text>
</comment>
<accession>A0A4R5LJN7</accession>